<dbReference type="EMBL" id="EQ973870">
    <property type="protein sequence ID" value="EEF41204.1"/>
    <property type="molecule type" value="Genomic_DNA"/>
</dbReference>
<proteinExistence type="predicted"/>
<accession>B9S5A4</accession>
<feature type="region of interest" description="Disordered" evidence="1">
    <location>
        <begin position="17"/>
        <end position="45"/>
    </location>
</feature>
<evidence type="ECO:0000313" key="3">
    <source>
        <dbReference type="Proteomes" id="UP000008311"/>
    </source>
</evidence>
<feature type="compositionally biased region" description="Basic and acidic residues" evidence="1">
    <location>
        <begin position="17"/>
        <end position="27"/>
    </location>
</feature>
<feature type="compositionally biased region" description="Basic and acidic residues" evidence="1">
    <location>
        <begin position="36"/>
        <end position="45"/>
    </location>
</feature>
<name>B9S5A4_RICCO</name>
<organism evidence="2 3">
    <name type="scientific">Ricinus communis</name>
    <name type="common">Castor bean</name>
    <dbReference type="NCBI Taxonomy" id="3988"/>
    <lineage>
        <taxon>Eukaryota</taxon>
        <taxon>Viridiplantae</taxon>
        <taxon>Streptophyta</taxon>
        <taxon>Embryophyta</taxon>
        <taxon>Tracheophyta</taxon>
        <taxon>Spermatophyta</taxon>
        <taxon>Magnoliopsida</taxon>
        <taxon>eudicotyledons</taxon>
        <taxon>Gunneridae</taxon>
        <taxon>Pentapetalae</taxon>
        <taxon>rosids</taxon>
        <taxon>fabids</taxon>
        <taxon>Malpighiales</taxon>
        <taxon>Euphorbiaceae</taxon>
        <taxon>Acalyphoideae</taxon>
        <taxon>Acalypheae</taxon>
        <taxon>Ricinus</taxon>
    </lineage>
</organism>
<evidence type="ECO:0000313" key="2">
    <source>
        <dbReference type="EMBL" id="EEF41204.1"/>
    </source>
</evidence>
<dbReference type="AlphaFoldDB" id="B9S5A4"/>
<reference evidence="3" key="1">
    <citation type="journal article" date="2010" name="Nat. Biotechnol.">
        <title>Draft genome sequence of the oilseed species Ricinus communis.</title>
        <authorList>
            <person name="Chan A.P."/>
            <person name="Crabtree J."/>
            <person name="Zhao Q."/>
            <person name="Lorenzi H."/>
            <person name="Orvis J."/>
            <person name="Puiu D."/>
            <person name="Melake-Berhan A."/>
            <person name="Jones K.M."/>
            <person name="Redman J."/>
            <person name="Chen G."/>
            <person name="Cahoon E.B."/>
            <person name="Gedil M."/>
            <person name="Stanke M."/>
            <person name="Haas B.J."/>
            <person name="Wortman J.R."/>
            <person name="Fraser-Liggett C.M."/>
            <person name="Ravel J."/>
            <person name="Rabinowicz P.D."/>
        </authorList>
    </citation>
    <scope>NUCLEOTIDE SEQUENCE [LARGE SCALE GENOMIC DNA]</scope>
    <source>
        <strain evidence="3">cv. Hale</strain>
    </source>
</reference>
<keyword evidence="3" id="KW-1185">Reference proteome</keyword>
<gene>
    <name evidence="2" type="ORF">RCOM_0888240</name>
</gene>
<evidence type="ECO:0000256" key="1">
    <source>
        <dbReference type="SAM" id="MobiDB-lite"/>
    </source>
</evidence>
<dbReference type="InParanoid" id="B9S5A4"/>
<sequence length="212" mass="23609">MKLKFDLSFEKKFGVDEKTNDDHKDNSVGDGSFVAFKDDSSDNDENQEKYIVKLVYESQKQFDTPKEFNVDAKEDVIEEENFDVSGCKDDVLKKNNYDGDDSKNGNFVHKDCNMGDDKVDVGMCDSGVVGTSDDNVGIGTSVGNHDVRDELVEDIDADKAVDYANISSTVNLNSGADTLVYSKKVIKSSFVFKLLFFTDFDSFEGENAERIS</sequence>
<dbReference type="Proteomes" id="UP000008311">
    <property type="component" value="Unassembled WGS sequence"/>
</dbReference>
<protein>
    <submittedName>
        <fullName evidence="2">Uncharacterized protein</fullName>
    </submittedName>
</protein>